<reference evidence="3 4" key="1">
    <citation type="submission" date="2024-10" db="EMBL/GenBank/DDBJ databases">
        <title>The Natural Products Discovery Center: Release of the First 8490 Sequenced Strains for Exploring Actinobacteria Biosynthetic Diversity.</title>
        <authorList>
            <person name="Kalkreuter E."/>
            <person name="Kautsar S.A."/>
            <person name="Yang D."/>
            <person name="Bader C.D."/>
            <person name="Teijaro C.N."/>
            <person name="Fluegel L."/>
            <person name="Davis C.M."/>
            <person name="Simpson J.R."/>
            <person name="Lauterbach L."/>
            <person name="Steele A.D."/>
            <person name="Gui C."/>
            <person name="Meng S."/>
            <person name="Li G."/>
            <person name="Viehrig K."/>
            <person name="Ye F."/>
            <person name="Su P."/>
            <person name="Kiefer A.F."/>
            <person name="Nichols A."/>
            <person name="Cepeda A.J."/>
            <person name="Yan W."/>
            <person name="Fan B."/>
            <person name="Jiang Y."/>
            <person name="Adhikari A."/>
            <person name="Zheng C.-J."/>
            <person name="Schuster L."/>
            <person name="Cowan T.M."/>
            <person name="Smanski M.J."/>
            <person name="Chevrette M.G."/>
            <person name="De Carvalho L.P.S."/>
            <person name="Shen B."/>
        </authorList>
    </citation>
    <scope>NUCLEOTIDE SEQUENCE [LARGE SCALE GENOMIC DNA]</scope>
    <source>
        <strain evidence="3 4">NPDC004045</strain>
    </source>
</reference>
<feature type="transmembrane region" description="Helical" evidence="2">
    <location>
        <begin position="114"/>
        <end position="130"/>
    </location>
</feature>
<feature type="compositionally biased region" description="Low complexity" evidence="1">
    <location>
        <begin position="188"/>
        <end position="204"/>
    </location>
</feature>
<dbReference type="RefSeq" id="WP_387699487.1">
    <property type="nucleotide sequence ID" value="NZ_JBIAMX010000003.1"/>
</dbReference>
<gene>
    <name evidence="3" type="ORF">ACFYTF_07590</name>
</gene>
<comment type="caution">
    <text evidence="3">The sequence shown here is derived from an EMBL/GenBank/DDBJ whole genome shotgun (WGS) entry which is preliminary data.</text>
</comment>
<organism evidence="3 4">
    <name type="scientific">Nocardia thailandica</name>
    <dbReference type="NCBI Taxonomy" id="257275"/>
    <lineage>
        <taxon>Bacteria</taxon>
        <taxon>Bacillati</taxon>
        <taxon>Actinomycetota</taxon>
        <taxon>Actinomycetes</taxon>
        <taxon>Mycobacteriales</taxon>
        <taxon>Nocardiaceae</taxon>
        <taxon>Nocardia</taxon>
    </lineage>
</organism>
<evidence type="ECO:0000256" key="1">
    <source>
        <dbReference type="SAM" id="MobiDB-lite"/>
    </source>
</evidence>
<name>A0ABW6PK53_9NOCA</name>
<accession>A0ABW6PK53</accession>
<keyword evidence="2" id="KW-0812">Transmembrane</keyword>
<keyword evidence="2" id="KW-1133">Transmembrane helix</keyword>
<proteinExistence type="predicted"/>
<feature type="transmembrane region" description="Helical" evidence="2">
    <location>
        <begin position="136"/>
        <end position="158"/>
    </location>
</feature>
<dbReference type="Proteomes" id="UP001601444">
    <property type="component" value="Unassembled WGS sequence"/>
</dbReference>
<evidence type="ECO:0000313" key="3">
    <source>
        <dbReference type="EMBL" id="MFF0542685.1"/>
    </source>
</evidence>
<protein>
    <recommendedName>
        <fullName evidence="5">DUF3040 domain-containing protein</fullName>
    </recommendedName>
</protein>
<keyword evidence="2" id="KW-0472">Membrane</keyword>
<evidence type="ECO:0000313" key="4">
    <source>
        <dbReference type="Proteomes" id="UP001601444"/>
    </source>
</evidence>
<evidence type="ECO:0008006" key="5">
    <source>
        <dbReference type="Google" id="ProtNLM"/>
    </source>
</evidence>
<dbReference type="EMBL" id="JBIAMX010000003">
    <property type="protein sequence ID" value="MFF0542685.1"/>
    <property type="molecule type" value="Genomic_DNA"/>
</dbReference>
<feature type="region of interest" description="Disordered" evidence="1">
    <location>
        <begin position="188"/>
        <end position="222"/>
    </location>
</feature>
<keyword evidence="4" id="KW-1185">Reference proteome</keyword>
<sequence>MEPSTEVTLEVQPFFFDDLAERRLRQLAFALPLPPVCAPHGERAARWKPVELRFWGEPGDFRQQGVGRSLWEEFKKQFIVDSGPITPDAMIRSQWPMCPRCASADRAAEIRRRWSLVGLVLPLIVGLLSLPTGSMWALILCAVGLLVLAVGGFAGVVLGNAERVVTGRLSGDARSFTLRAHPAFAAAARPPAPGQADPGLWAGPGRWGEPGGWAGPGPWVGP</sequence>
<evidence type="ECO:0000256" key="2">
    <source>
        <dbReference type="SAM" id="Phobius"/>
    </source>
</evidence>
<feature type="compositionally biased region" description="Gly residues" evidence="1">
    <location>
        <begin position="205"/>
        <end position="222"/>
    </location>
</feature>